<evidence type="ECO:0000256" key="2">
    <source>
        <dbReference type="ARBA" id="ARBA00011814"/>
    </source>
</evidence>
<name>A0ABP0DLY1_9PEZI</name>
<dbReference type="CDD" id="cd07813">
    <property type="entry name" value="COQ10p_like"/>
    <property type="match status" value="1"/>
</dbReference>
<evidence type="ECO:0000313" key="5">
    <source>
        <dbReference type="EMBL" id="CAK7269270.1"/>
    </source>
</evidence>
<comment type="caution">
    <text evidence="5">The sequence shown here is derived from an EMBL/GenBank/DDBJ whole genome shotgun (WGS) entry which is preliminary data.</text>
</comment>
<reference evidence="5 6" key="1">
    <citation type="submission" date="2024-01" db="EMBL/GenBank/DDBJ databases">
        <authorList>
            <person name="Allen C."/>
            <person name="Tagirdzhanova G."/>
        </authorList>
    </citation>
    <scope>NUCLEOTIDE SEQUENCE [LARGE SCALE GENOMIC DNA]</scope>
    <source>
        <strain evidence="5 6">CBS 573.63</strain>
    </source>
</reference>
<keyword evidence="6" id="KW-1185">Reference proteome</keyword>
<evidence type="ECO:0000256" key="3">
    <source>
        <dbReference type="ARBA" id="ARBA00024947"/>
    </source>
</evidence>
<dbReference type="Gene3D" id="3.30.530.20">
    <property type="match status" value="1"/>
</dbReference>
<evidence type="ECO:0000313" key="6">
    <source>
        <dbReference type="Proteomes" id="UP001642501"/>
    </source>
</evidence>
<organism evidence="5 6">
    <name type="scientific">Sporothrix epigloea</name>
    <dbReference type="NCBI Taxonomy" id="1892477"/>
    <lineage>
        <taxon>Eukaryota</taxon>
        <taxon>Fungi</taxon>
        <taxon>Dikarya</taxon>
        <taxon>Ascomycota</taxon>
        <taxon>Pezizomycotina</taxon>
        <taxon>Sordariomycetes</taxon>
        <taxon>Sordariomycetidae</taxon>
        <taxon>Ophiostomatales</taxon>
        <taxon>Ophiostomataceae</taxon>
        <taxon>Sporothrix</taxon>
    </lineage>
</organism>
<dbReference type="Pfam" id="PF03364">
    <property type="entry name" value="Polyketide_cyc"/>
    <property type="match status" value="1"/>
</dbReference>
<evidence type="ECO:0000256" key="1">
    <source>
        <dbReference type="ARBA" id="ARBA00006885"/>
    </source>
</evidence>
<evidence type="ECO:0000259" key="4">
    <source>
        <dbReference type="Pfam" id="PF03364"/>
    </source>
</evidence>
<accession>A0ABP0DLY1</accession>
<dbReference type="SUPFAM" id="SSF55961">
    <property type="entry name" value="Bet v1-like"/>
    <property type="match status" value="1"/>
</dbReference>
<protein>
    <submittedName>
        <fullName evidence="5">Coenzyme Q-binding protein coq10, mitochondrial</fullName>
    </submittedName>
</protein>
<comment type="function">
    <text evidence="3">Required for the function of coenzyme Q in the respiratory chain. May serve as a chaperone or may be involved in the transport of Q6 from its site of synthesis to the catalytic sites of the respiratory complexes.</text>
</comment>
<dbReference type="Proteomes" id="UP001642501">
    <property type="component" value="Unassembled WGS sequence"/>
</dbReference>
<dbReference type="InterPro" id="IPR005031">
    <property type="entry name" value="COQ10_START"/>
</dbReference>
<feature type="domain" description="Coenzyme Q-binding protein COQ10 START" evidence="4">
    <location>
        <begin position="138"/>
        <end position="321"/>
    </location>
</feature>
<comment type="similarity">
    <text evidence="1">Belongs to the COQ10 family.</text>
</comment>
<dbReference type="PANTHER" id="PTHR12901:SF10">
    <property type="entry name" value="COENZYME Q-BINDING PROTEIN COQ10, MITOCHONDRIAL"/>
    <property type="match status" value="1"/>
</dbReference>
<sequence length="339" mass="36934">MALKFQRVGPNMWLVSCGVVHFSFQGSSAKVLLLDVALNGVRKVLERARHRPNRFKTQYSSTIQRGRLDRFALPALPPPRRSFPPNQITVSTAALPRINSRVDISGRRSIFSQVAAALNQASIDSGGSQQSITTSRTLPYAAADLFNIISDVDAYEQFLPHCTSSRVTHWRSNRPVTTAGSSTQAKISRWPARADLTVGWGPLSQSYSSRVYCVPGHGVVEAVSGRAGLPTLTAAERAEIGLDAGEDDAGRRLGMQTATGDDTFESLVTRWTVSPLPASRMPGQSTRVELQILFQFRNPLYQIATSQISKEMVTKMVDKFEARAAALLGPSGGAFNMAR</sequence>
<dbReference type="InterPro" id="IPR023393">
    <property type="entry name" value="START-like_dom_sf"/>
</dbReference>
<proteinExistence type="inferred from homology"/>
<gene>
    <name evidence="5" type="primary">COQ10</name>
    <name evidence="5" type="ORF">SEPCBS57363_003517</name>
</gene>
<dbReference type="InterPro" id="IPR044996">
    <property type="entry name" value="COQ10-like"/>
</dbReference>
<dbReference type="PANTHER" id="PTHR12901">
    <property type="entry name" value="SPERM PROTEIN HOMOLOG"/>
    <property type="match status" value="1"/>
</dbReference>
<comment type="subunit">
    <text evidence="2">Interacts with coenzyme Q.</text>
</comment>
<dbReference type="EMBL" id="CAWUOM010000056">
    <property type="protein sequence ID" value="CAK7269270.1"/>
    <property type="molecule type" value="Genomic_DNA"/>
</dbReference>